<evidence type="ECO:0000256" key="2">
    <source>
        <dbReference type="ARBA" id="ARBA00022737"/>
    </source>
</evidence>
<dbReference type="InterPro" id="IPR015943">
    <property type="entry name" value="WD40/YVTN_repeat-like_dom_sf"/>
</dbReference>
<protein>
    <submittedName>
        <fullName evidence="3">Echinoderm microtubule-associated protein-like 6</fullName>
    </submittedName>
</protein>
<comment type="caution">
    <text evidence="3">The sequence shown here is derived from an EMBL/GenBank/DDBJ whole genome shotgun (WGS) entry which is preliminary data.</text>
</comment>
<dbReference type="Gene3D" id="2.130.10.10">
    <property type="entry name" value="YVTN repeat-like/Quinoprotein amine dehydrogenase"/>
    <property type="match status" value="1"/>
</dbReference>
<sequence length="150" mass="15886">MGQVAKLCDMMCVSYGKAADVCFSGGSDGNVFVWQGTTLQKTVKAHDGPVFAMHSLDKGFVTGGKGGVVGLWDDQFERCLKTYQIKRSSQAPGTAGLLVQESPSVRAIVLGHGKILVGTHSGEVMEIDKAGPMTILAQVSDKEISLRVLT</sequence>
<organism evidence="3 4">
    <name type="scientific">Plakobranchus ocellatus</name>
    <dbReference type="NCBI Taxonomy" id="259542"/>
    <lineage>
        <taxon>Eukaryota</taxon>
        <taxon>Metazoa</taxon>
        <taxon>Spiralia</taxon>
        <taxon>Lophotrochozoa</taxon>
        <taxon>Mollusca</taxon>
        <taxon>Gastropoda</taxon>
        <taxon>Heterobranchia</taxon>
        <taxon>Euthyneura</taxon>
        <taxon>Panpulmonata</taxon>
        <taxon>Sacoglossa</taxon>
        <taxon>Placobranchoidea</taxon>
        <taxon>Plakobranchidae</taxon>
        <taxon>Plakobranchus</taxon>
    </lineage>
</organism>
<proteinExistence type="predicted"/>
<dbReference type="PANTHER" id="PTHR13720">
    <property type="entry name" value="WD-40 REPEAT PROTEIN"/>
    <property type="match status" value="1"/>
</dbReference>
<dbReference type="InterPro" id="IPR036322">
    <property type="entry name" value="WD40_repeat_dom_sf"/>
</dbReference>
<evidence type="ECO:0000313" key="4">
    <source>
        <dbReference type="Proteomes" id="UP000735302"/>
    </source>
</evidence>
<dbReference type="Proteomes" id="UP000735302">
    <property type="component" value="Unassembled WGS sequence"/>
</dbReference>
<reference evidence="3 4" key="1">
    <citation type="journal article" date="2021" name="Elife">
        <title>Chloroplast acquisition without the gene transfer in kleptoplastic sea slugs, Plakobranchus ocellatus.</title>
        <authorList>
            <person name="Maeda T."/>
            <person name="Takahashi S."/>
            <person name="Yoshida T."/>
            <person name="Shimamura S."/>
            <person name="Takaki Y."/>
            <person name="Nagai Y."/>
            <person name="Toyoda A."/>
            <person name="Suzuki Y."/>
            <person name="Arimoto A."/>
            <person name="Ishii H."/>
            <person name="Satoh N."/>
            <person name="Nishiyama T."/>
            <person name="Hasebe M."/>
            <person name="Maruyama T."/>
            <person name="Minagawa J."/>
            <person name="Obokata J."/>
            <person name="Shigenobu S."/>
        </authorList>
    </citation>
    <scope>NUCLEOTIDE SEQUENCE [LARGE SCALE GENOMIC DNA]</scope>
</reference>
<evidence type="ECO:0000313" key="3">
    <source>
        <dbReference type="EMBL" id="GFO09566.1"/>
    </source>
</evidence>
<dbReference type="SUPFAM" id="SSF50978">
    <property type="entry name" value="WD40 repeat-like"/>
    <property type="match status" value="1"/>
</dbReference>
<name>A0AAV4AEE2_9GAST</name>
<dbReference type="EMBL" id="BLXT01004108">
    <property type="protein sequence ID" value="GFO09566.1"/>
    <property type="molecule type" value="Genomic_DNA"/>
</dbReference>
<accession>A0AAV4AEE2</accession>
<keyword evidence="1" id="KW-0853">WD repeat</keyword>
<keyword evidence="2" id="KW-0677">Repeat</keyword>
<dbReference type="InterPro" id="IPR050630">
    <property type="entry name" value="WD_repeat_EMAP"/>
</dbReference>
<gene>
    <name evidence="3" type="ORF">PoB_003607100</name>
</gene>
<dbReference type="PANTHER" id="PTHR13720:SF33">
    <property type="entry name" value="HELP DOMAIN-CONTAINING PROTEIN"/>
    <property type="match status" value="1"/>
</dbReference>
<dbReference type="AlphaFoldDB" id="A0AAV4AEE2"/>
<evidence type="ECO:0000256" key="1">
    <source>
        <dbReference type="ARBA" id="ARBA00022574"/>
    </source>
</evidence>
<dbReference type="GO" id="GO:0008017">
    <property type="term" value="F:microtubule binding"/>
    <property type="evidence" value="ECO:0007669"/>
    <property type="project" value="TreeGrafter"/>
</dbReference>
<keyword evidence="4" id="KW-1185">Reference proteome</keyword>